<keyword evidence="3" id="KW-1185">Reference proteome</keyword>
<feature type="non-terminal residue" evidence="2">
    <location>
        <position position="1"/>
    </location>
</feature>
<proteinExistence type="predicted"/>
<dbReference type="InterPro" id="IPR036415">
    <property type="entry name" value="Lamin_tail_dom_sf"/>
</dbReference>
<accession>A0A7L0GWQ2</accession>
<protein>
    <submittedName>
        <fullName evidence="2">LMNB1 protein</fullName>
    </submittedName>
</protein>
<name>A0A7L0GWQ2_HERCA</name>
<evidence type="ECO:0000259" key="1">
    <source>
        <dbReference type="PROSITE" id="PS51841"/>
    </source>
</evidence>
<evidence type="ECO:0000313" key="3">
    <source>
        <dbReference type="Proteomes" id="UP000555649"/>
    </source>
</evidence>
<evidence type="ECO:0000313" key="2">
    <source>
        <dbReference type="EMBL" id="NXK11348.1"/>
    </source>
</evidence>
<dbReference type="SUPFAM" id="SSF74853">
    <property type="entry name" value="Lamin A/C globular tail domain"/>
    <property type="match status" value="1"/>
</dbReference>
<gene>
    <name evidence="2" type="primary">Lmnb1</name>
    <name evidence="2" type="ORF">HERCAC_R15254</name>
</gene>
<comment type="caution">
    <text evidence="2">The sequence shown here is derived from an EMBL/GenBank/DDBJ whole genome shotgun (WGS) entry which is preliminary data.</text>
</comment>
<reference evidence="2 3" key="1">
    <citation type="submission" date="2019-09" db="EMBL/GenBank/DDBJ databases">
        <title>Bird 10,000 Genomes (B10K) Project - Family phase.</title>
        <authorList>
            <person name="Zhang G."/>
        </authorList>
    </citation>
    <scope>NUCLEOTIDE SEQUENCE [LARGE SCALE GENOMIC DNA]</scope>
    <source>
        <strain evidence="2">B10K-DU-005-78</strain>
        <tissue evidence="2">Mixed tissue sample</tissue>
    </source>
</reference>
<dbReference type="EMBL" id="VXAJ01000481">
    <property type="protein sequence ID" value="NXK11348.1"/>
    <property type="molecule type" value="Genomic_DNA"/>
</dbReference>
<dbReference type="AlphaFoldDB" id="A0A7L0GWQ2"/>
<feature type="non-terminal residue" evidence="2">
    <location>
        <position position="74"/>
    </location>
</feature>
<dbReference type="Proteomes" id="UP000555649">
    <property type="component" value="Unassembled WGS sequence"/>
</dbReference>
<dbReference type="InterPro" id="IPR001322">
    <property type="entry name" value="Lamin_tail_dom"/>
</dbReference>
<dbReference type="PROSITE" id="PS51841">
    <property type="entry name" value="LTD"/>
    <property type="match status" value="1"/>
</dbReference>
<feature type="domain" description="LTD" evidence="1">
    <location>
        <begin position="1"/>
        <end position="49"/>
    </location>
</feature>
<organism evidence="2 3">
    <name type="scientific">Herpetotheres cachinnans</name>
    <name type="common">Laughing falcon</name>
    <name type="synonym">Falco cachinnans</name>
    <dbReference type="NCBI Taxonomy" id="56343"/>
    <lineage>
        <taxon>Eukaryota</taxon>
        <taxon>Metazoa</taxon>
        <taxon>Chordata</taxon>
        <taxon>Craniata</taxon>
        <taxon>Vertebrata</taxon>
        <taxon>Euteleostomi</taxon>
        <taxon>Archelosauria</taxon>
        <taxon>Archosauria</taxon>
        <taxon>Dinosauria</taxon>
        <taxon>Saurischia</taxon>
        <taxon>Theropoda</taxon>
        <taxon>Coelurosauria</taxon>
        <taxon>Aves</taxon>
        <taxon>Neognathae</taxon>
        <taxon>Neoaves</taxon>
        <taxon>Telluraves</taxon>
        <taxon>Australaves</taxon>
        <taxon>Falconiformes</taxon>
        <taxon>Falconidae</taxon>
        <taxon>Herpetotheres</taxon>
    </lineage>
</organism>
<sequence>IWAENVGATATPPNNLIWKNENCWGTGKNVEIVLKNSWGEEVSQRSTVFEGTICEEEEAAEAVQRAGIYSQQQC</sequence>
<dbReference type="Gene3D" id="2.60.40.1260">
    <property type="entry name" value="Lamin Tail domain"/>
    <property type="match status" value="1"/>
</dbReference>